<dbReference type="GO" id="GO:0005524">
    <property type="term" value="F:ATP binding"/>
    <property type="evidence" value="ECO:0007669"/>
    <property type="project" value="UniProtKB-KW"/>
</dbReference>
<dbReference type="RefSeq" id="WP_041978131.1">
    <property type="nucleotide sequence ID" value="NZ_CBXV010000008.1"/>
</dbReference>
<dbReference type="InterPro" id="IPR002934">
    <property type="entry name" value="Polymerase_NTP_transf_dom"/>
</dbReference>
<dbReference type="OrthoDB" id="561385at2"/>
<evidence type="ECO:0000256" key="4">
    <source>
        <dbReference type="ARBA" id="ARBA00022695"/>
    </source>
</evidence>
<protein>
    <submittedName>
        <fullName evidence="11">Predicted nucleotidyltransferase</fullName>
    </submittedName>
</protein>
<organism evidence="11 12">
    <name type="scientific">Pyrinomonas methylaliphatogenes</name>
    <dbReference type="NCBI Taxonomy" id="454194"/>
    <lineage>
        <taxon>Bacteria</taxon>
        <taxon>Pseudomonadati</taxon>
        <taxon>Acidobacteriota</taxon>
        <taxon>Blastocatellia</taxon>
        <taxon>Blastocatellales</taxon>
        <taxon>Pyrinomonadaceae</taxon>
        <taxon>Pyrinomonas</taxon>
    </lineage>
</organism>
<keyword evidence="12" id="KW-1185">Reference proteome</keyword>
<keyword evidence="3 11" id="KW-0808">Transferase</keyword>
<reference evidence="11 12" key="1">
    <citation type="submission" date="2013-12" db="EMBL/GenBank/DDBJ databases">
        <authorList>
            <person name="Stott M."/>
        </authorList>
    </citation>
    <scope>NUCLEOTIDE SEQUENCE [LARGE SCALE GENOMIC DNA]</scope>
    <source>
        <strain evidence="11 12">K22</strain>
    </source>
</reference>
<evidence type="ECO:0000313" key="12">
    <source>
        <dbReference type="Proteomes" id="UP000031518"/>
    </source>
</evidence>
<proteinExistence type="inferred from homology"/>
<evidence type="ECO:0000256" key="8">
    <source>
        <dbReference type="ARBA" id="ARBA00022842"/>
    </source>
</evidence>
<keyword evidence="5" id="KW-0479">Metal-binding</keyword>
<dbReference type="GO" id="GO:0016779">
    <property type="term" value="F:nucleotidyltransferase activity"/>
    <property type="evidence" value="ECO:0007669"/>
    <property type="project" value="UniProtKB-KW"/>
</dbReference>
<feature type="domain" description="Polymerase nucleotidyl transferase" evidence="10">
    <location>
        <begin position="19"/>
        <end position="94"/>
    </location>
</feature>
<evidence type="ECO:0000256" key="7">
    <source>
        <dbReference type="ARBA" id="ARBA00022840"/>
    </source>
</evidence>
<name>A0A0B6X150_9BACT</name>
<keyword evidence="7" id="KW-0067">ATP-binding</keyword>
<evidence type="ECO:0000256" key="6">
    <source>
        <dbReference type="ARBA" id="ARBA00022741"/>
    </source>
</evidence>
<keyword evidence="2" id="KW-1277">Toxin-antitoxin system</keyword>
<sequence>MMVEELLKAKREEILRVAAKYGARNVRVFGSVARGQADEQSDIDLVVEFEPERSLLDHAALWLELQELLGCKVDVVSERGIKPRIRERVLKEAVPL</sequence>
<keyword evidence="6" id="KW-0547">Nucleotide-binding</keyword>
<dbReference type="SUPFAM" id="SSF81301">
    <property type="entry name" value="Nucleotidyltransferase"/>
    <property type="match status" value="1"/>
</dbReference>
<evidence type="ECO:0000256" key="5">
    <source>
        <dbReference type="ARBA" id="ARBA00022723"/>
    </source>
</evidence>
<dbReference type="Pfam" id="PF01909">
    <property type="entry name" value="NTP_transf_2"/>
    <property type="match status" value="1"/>
</dbReference>
<evidence type="ECO:0000256" key="2">
    <source>
        <dbReference type="ARBA" id="ARBA00022649"/>
    </source>
</evidence>
<dbReference type="EMBL" id="CBXV010000008">
    <property type="protein sequence ID" value="CDM66717.1"/>
    <property type="molecule type" value="Genomic_DNA"/>
</dbReference>
<dbReference type="Proteomes" id="UP000031518">
    <property type="component" value="Unassembled WGS sequence"/>
</dbReference>
<dbReference type="PANTHER" id="PTHR33571">
    <property type="entry name" value="SSL8005 PROTEIN"/>
    <property type="match status" value="1"/>
</dbReference>
<evidence type="ECO:0000313" key="11">
    <source>
        <dbReference type="EMBL" id="CDM66717.1"/>
    </source>
</evidence>
<evidence type="ECO:0000256" key="1">
    <source>
        <dbReference type="ARBA" id="ARBA00001946"/>
    </source>
</evidence>
<dbReference type="CDD" id="cd05403">
    <property type="entry name" value="NT_KNTase_like"/>
    <property type="match status" value="1"/>
</dbReference>
<dbReference type="STRING" id="454194.PYK22_02750"/>
<comment type="cofactor">
    <cofactor evidence="1">
        <name>Mg(2+)</name>
        <dbReference type="ChEBI" id="CHEBI:18420"/>
    </cofactor>
</comment>
<keyword evidence="4" id="KW-0548">Nucleotidyltransferase</keyword>
<evidence type="ECO:0000256" key="9">
    <source>
        <dbReference type="ARBA" id="ARBA00038276"/>
    </source>
</evidence>
<gene>
    <name evidence="11" type="ORF">PYK22_02750</name>
</gene>
<accession>A0A0B6X150</accession>
<comment type="similarity">
    <text evidence="9">Belongs to the MntA antitoxin family.</text>
</comment>
<reference evidence="11 12" key="2">
    <citation type="submission" date="2015-01" db="EMBL/GenBank/DDBJ databases">
        <title>Complete genome sequence of Pyrinomonas methylaliphatogenes type strain K22T.</title>
        <authorList>
            <person name="Lee K.C.Y."/>
            <person name="Power J.F."/>
            <person name="Dunfield P.F."/>
            <person name="Morgan X.C."/>
            <person name="Huttenhower C."/>
            <person name="Stott M.B."/>
        </authorList>
    </citation>
    <scope>NUCLEOTIDE SEQUENCE [LARGE SCALE GENOMIC DNA]</scope>
    <source>
        <strain evidence="11 12">K22</strain>
    </source>
</reference>
<keyword evidence="8" id="KW-0460">Magnesium</keyword>
<dbReference type="PANTHER" id="PTHR33571:SF12">
    <property type="entry name" value="BSL3053 PROTEIN"/>
    <property type="match status" value="1"/>
</dbReference>
<dbReference type="InterPro" id="IPR052038">
    <property type="entry name" value="Type-VII_TA_antitoxin"/>
</dbReference>
<dbReference type="GO" id="GO:0046872">
    <property type="term" value="F:metal ion binding"/>
    <property type="evidence" value="ECO:0007669"/>
    <property type="project" value="UniProtKB-KW"/>
</dbReference>
<dbReference type="AlphaFoldDB" id="A0A0B6X150"/>
<evidence type="ECO:0000256" key="3">
    <source>
        <dbReference type="ARBA" id="ARBA00022679"/>
    </source>
</evidence>
<dbReference type="InterPro" id="IPR043519">
    <property type="entry name" value="NT_sf"/>
</dbReference>
<dbReference type="Gene3D" id="3.30.460.10">
    <property type="entry name" value="Beta Polymerase, domain 2"/>
    <property type="match status" value="1"/>
</dbReference>
<evidence type="ECO:0000259" key="10">
    <source>
        <dbReference type="Pfam" id="PF01909"/>
    </source>
</evidence>